<dbReference type="AlphaFoldDB" id="A0A0D2NMD0"/>
<keyword evidence="3" id="KW-1185">Reference proteome</keyword>
<name>A0A0D2NMD0_HYPSF</name>
<evidence type="ECO:0000313" key="2">
    <source>
        <dbReference type="EMBL" id="KJA17861.1"/>
    </source>
</evidence>
<sequence length="246" mass="26130">MAPRPILKRAPAAADARHYQHHHAPAPTPAVHFPPSPALTRTFSAYSAAAYDRSPIVVSPNSCALPERGCPGRTYTLEEQRPRAIALARDYHPRALAFAAASQSSMPPVPALVPDLSSESDESDAPSVPAELGAAYYPPPATSPPKGHPFALEDPAARCRRLRPAPLAPSPSFEADDDAPPSPTQPRRRRERRHESSRDPDRIPSEAPSASPPRRKGVRRPTALAPPALLAAAGFGAPDDGCLGGF</sequence>
<feature type="compositionally biased region" description="Basic and acidic residues" evidence="1">
    <location>
        <begin position="193"/>
        <end position="204"/>
    </location>
</feature>
<evidence type="ECO:0000256" key="1">
    <source>
        <dbReference type="SAM" id="MobiDB-lite"/>
    </source>
</evidence>
<accession>A0A0D2NMD0</accession>
<evidence type="ECO:0000313" key="3">
    <source>
        <dbReference type="Proteomes" id="UP000054270"/>
    </source>
</evidence>
<dbReference type="OMA" id="NACAMPE"/>
<feature type="region of interest" description="Disordered" evidence="1">
    <location>
        <begin position="101"/>
        <end position="223"/>
    </location>
</feature>
<proteinExistence type="predicted"/>
<dbReference type="EMBL" id="KN817597">
    <property type="protein sequence ID" value="KJA17861.1"/>
    <property type="molecule type" value="Genomic_DNA"/>
</dbReference>
<gene>
    <name evidence="2" type="ORF">HYPSUDRAFT_205836</name>
</gene>
<feature type="compositionally biased region" description="Pro residues" evidence="1">
    <location>
        <begin position="137"/>
        <end position="147"/>
    </location>
</feature>
<feature type="region of interest" description="Disordered" evidence="1">
    <location>
        <begin position="1"/>
        <end position="33"/>
    </location>
</feature>
<dbReference type="STRING" id="945553.A0A0D2NMD0"/>
<reference evidence="3" key="1">
    <citation type="submission" date="2014-04" db="EMBL/GenBank/DDBJ databases">
        <title>Evolutionary Origins and Diversification of the Mycorrhizal Mutualists.</title>
        <authorList>
            <consortium name="DOE Joint Genome Institute"/>
            <consortium name="Mycorrhizal Genomics Consortium"/>
            <person name="Kohler A."/>
            <person name="Kuo A."/>
            <person name="Nagy L.G."/>
            <person name="Floudas D."/>
            <person name="Copeland A."/>
            <person name="Barry K.W."/>
            <person name="Cichocki N."/>
            <person name="Veneault-Fourrey C."/>
            <person name="LaButti K."/>
            <person name="Lindquist E.A."/>
            <person name="Lipzen A."/>
            <person name="Lundell T."/>
            <person name="Morin E."/>
            <person name="Murat C."/>
            <person name="Riley R."/>
            <person name="Ohm R."/>
            <person name="Sun H."/>
            <person name="Tunlid A."/>
            <person name="Henrissat B."/>
            <person name="Grigoriev I.V."/>
            <person name="Hibbett D.S."/>
            <person name="Martin F."/>
        </authorList>
    </citation>
    <scope>NUCLEOTIDE SEQUENCE [LARGE SCALE GENOMIC DNA]</scope>
    <source>
        <strain evidence="3">FD-334 SS-4</strain>
    </source>
</reference>
<dbReference type="OrthoDB" id="3187054at2759"/>
<protein>
    <submittedName>
        <fullName evidence="2">Uncharacterized protein</fullName>
    </submittedName>
</protein>
<dbReference type="Proteomes" id="UP000054270">
    <property type="component" value="Unassembled WGS sequence"/>
</dbReference>
<organism evidence="2 3">
    <name type="scientific">Hypholoma sublateritium (strain FD-334 SS-4)</name>
    <dbReference type="NCBI Taxonomy" id="945553"/>
    <lineage>
        <taxon>Eukaryota</taxon>
        <taxon>Fungi</taxon>
        <taxon>Dikarya</taxon>
        <taxon>Basidiomycota</taxon>
        <taxon>Agaricomycotina</taxon>
        <taxon>Agaricomycetes</taxon>
        <taxon>Agaricomycetidae</taxon>
        <taxon>Agaricales</taxon>
        <taxon>Agaricineae</taxon>
        <taxon>Strophariaceae</taxon>
        <taxon>Hypholoma</taxon>
    </lineage>
</organism>